<sequence length="60" mass="6804">MLTQSLTPLFPRTDYDTCEMGVEVVHFGADDSPAKRSVMPMDYLLSPLDAEKQSRDQRRG</sequence>
<gene>
    <name evidence="1" type="ORF">IT775_00700</name>
</gene>
<protein>
    <submittedName>
        <fullName evidence="1">Uncharacterized protein</fullName>
    </submittedName>
</protein>
<accession>A0ABS5HKY9</accession>
<comment type="caution">
    <text evidence="1">The sequence shown here is derived from an EMBL/GenBank/DDBJ whole genome shotgun (WGS) entry which is preliminary data.</text>
</comment>
<keyword evidence="2" id="KW-1185">Reference proteome</keyword>
<dbReference type="Proteomes" id="UP001195941">
    <property type="component" value="Unassembled WGS sequence"/>
</dbReference>
<dbReference type="RefSeq" id="WP_373049783.1">
    <property type="nucleotide sequence ID" value="NZ_JBFEWH010000008.1"/>
</dbReference>
<dbReference type="EMBL" id="JADMKU010000001">
    <property type="protein sequence ID" value="MBR9649641.1"/>
    <property type="molecule type" value="Genomic_DNA"/>
</dbReference>
<reference evidence="1 2" key="1">
    <citation type="journal article" date="2021" name="Arch. Microbiol.">
        <title>Thalassobius aquimarinus sp. nov., isolated from the Sea of Japan seashore.</title>
        <authorList>
            <person name="Kurilenko V.V."/>
            <person name="Romanenko L.A."/>
            <person name="Chernysheva N.Y."/>
            <person name="Velansky P.V."/>
            <person name="Tekutyeva L.A."/>
            <person name="Isaeva M.P."/>
            <person name="Mikhailov V.V."/>
        </authorList>
    </citation>
    <scope>NUCLEOTIDE SEQUENCE [LARGE SCALE GENOMIC DNA]</scope>
    <source>
        <strain evidence="1 2">KMM 8518</strain>
    </source>
</reference>
<evidence type="ECO:0000313" key="1">
    <source>
        <dbReference type="EMBL" id="MBR9649641.1"/>
    </source>
</evidence>
<organism evidence="1 2">
    <name type="scientific">Thalassovita aquimarina</name>
    <dbReference type="NCBI Taxonomy" id="2785917"/>
    <lineage>
        <taxon>Bacteria</taxon>
        <taxon>Pseudomonadati</taxon>
        <taxon>Pseudomonadota</taxon>
        <taxon>Alphaproteobacteria</taxon>
        <taxon>Rhodobacterales</taxon>
        <taxon>Roseobacteraceae</taxon>
        <taxon>Thalassovita</taxon>
    </lineage>
</organism>
<name>A0ABS5HKY9_9RHOB</name>
<proteinExistence type="predicted"/>
<evidence type="ECO:0000313" key="2">
    <source>
        <dbReference type="Proteomes" id="UP001195941"/>
    </source>
</evidence>